<reference evidence="2 3" key="1">
    <citation type="submission" date="2018-07" db="EMBL/GenBank/DDBJ databases">
        <title>High-quality-draft genome sequence of Gaiella occulta.</title>
        <authorList>
            <person name="Severino R."/>
            <person name="Froufe H.J.C."/>
            <person name="Rainey F.A."/>
            <person name="Barroso C."/>
            <person name="Albuquerque L."/>
            <person name="Lobo-Da-Cunha A."/>
            <person name="Da Costa M.S."/>
            <person name="Egas C."/>
        </authorList>
    </citation>
    <scope>NUCLEOTIDE SEQUENCE [LARGE SCALE GENOMIC DNA]</scope>
    <source>
        <strain evidence="2 3">F2-233</strain>
    </source>
</reference>
<gene>
    <name evidence="2" type="ORF">Gocc_2834</name>
</gene>
<evidence type="ECO:0000313" key="3">
    <source>
        <dbReference type="Proteomes" id="UP000254134"/>
    </source>
</evidence>
<feature type="transmembrane region" description="Helical" evidence="1">
    <location>
        <begin position="33"/>
        <end position="52"/>
    </location>
</feature>
<name>A0A7M2YVM8_9ACTN</name>
<keyword evidence="1" id="KW-0812">Transmembrane</keyword>
<dbReference type="Proteomes" id="UP000254134">
    <property type="component" value="Unassembled WGS sequence"/>
</dbReference>
<evidence type="ECO:0000313" key="2">
    <source>
        <dbReference type="EMBL" id="RDI73478.1"/>
    </source>
</evidence>
<evidence type="ECO:0000256" key="1">
    <source>
        <dbReference type="SAM" id="Phobius"/>
    </source>
</evidence>
<keyword evidence="3" id="KW-1185">Reference proteome</keyword>
<dbReference type="EMBL" id="QQZY01000009">
    <property type="protein sequence ID" value="RDI73478.1"/>
    <property type="molecule type" value="Genomic_DNA"/>
</dbReference>
<comment type="caution">
    <text evidence="2">The sequence shown here is derived from an EMBL/GenBank/DDBJ whole genome shotgun (WGS) entry which is preliminary data.</text>
</comment>
<protein>
    <submittedName>
        <fullName evidence="2">Uncharacterized protein</fullName>
    </submittedName>
</protein>
<reference evidence="3" key="2">
    <citation type="journal article" date="2019" name="MicrobiologyOpen">
        <title>High-quality draft genome sequence of Gaiella occulta isolated from a 150 meter deep mineral water borehole and comparison with the genome sequences of other deep-branching lineages of the phylum Actinobacteria.</title>
        <authorList>
            <person name="Severino R."/>
            <person name="Froufe H.J.C."/>
            <person name="Barroso C."/>
            <person name="Albuquerque L."/>
            <person name="Lobo-da-Cunha A."/>
            <person name="da Costa M.S."/>
            <person name="Egas C."/>
        </authorList>
    </citation>
    <scope>NUCLEOTIDE SEQUENCE [LARGE SCALE GENOMIC DNA]</scope>
    <source>
        <strain evidence="3">F2-233</strain>
    </source>
</reference>
<keyword evidence="1" id="KW-1133">Transmembrane helix</keyword>
<proteinExistence type="predicted"/>
<dbReference type="RefSeq" id="WP_181813713.1">
    <property type="nucleotide sequence ID" value="NZ_QQZY01000009.1"/>
</dbReference>
<keyword evidence="1" id="KW-0472">Membrane</keyword>
<dbReference type="AlphaFoldDB" id="A0A7M2YVM8"/>
<sequence>MTAYRWAVFALSVLFVAIGVALLAVTAAHGGGVVGFLLGGLFVALGIARIQLERRRGA</sequence>
<organism evidence="2 3">
    <name type="scientific">Gaiella occulta</name>
    <dbReference type="NCBI Taxonomy" id="1002870"/>
    <lineage>
        <taxon>Bacteria</taxon>
        <taxon>Bacillati</taxon>
        <taxon>Actinomycetota</taxon>
        <taxon>Thermoleophilia</taxon>
        <taxon>Gaiellales</taxon>
        <taxon>Gaiellaceae</taxon>
        <taxon>Gaiella</taxon>
    </lineage>
</organism>
<accession>A0A7M2YVM8</accession>